<sequence length="360" mass="41130">MPPINEHRRLRLTLRGDGFPRGEVPIAILASKLQALQNLLFHAAAAVARDPSARRGLWYNKYREVVELSFVNAHHSDLVIEVETPVPGPTLLPEEDVAQKSIDLIFEFGRTIQIQSSETEQSSLRRSDRTYLLRAFDALLPGTLDDYLVELENWSPARHPRLVFSAETRQAVRHLLERDAMPTTAEQATVIGELVKIYFDTGPEKITIRQRGVEIDCYYSESLRDEVANLLPGSYVEATGLGTVDHEGRVTRLDTVLGIETVSMEPLRLTRFEHSGRRFEIRKPIQVQVEYVDGLWVYRNETLNLWGYGERRDEALRDLHANFAYLWQEFAEENDEVLDEKALGLKRRLLELRADAPAAS</sequence>
<dbReference type="EMBL" id="OX365700">
    <property type="protein sequence ID" value="CAI4030033.1"/>
    <property type="molecule type" value="Genomic_DNA"/>
</dbReference>
<dbReference type="Proteomes" id="UP001179121">
    <property type="component" value="Chromosome"/>
</dbReference>
<organism evidence="1 2">
    <name type="scientific">Nitrospira tepida</name>
    <dbReference type="NCBI Taxonomy" id="2973512"/>
    <lineage>
        <taxon>Bacteria</taxon>
        <taxon>Pseudomonadati</taxon>
        <taxon>Nitrospirota</taxon>
        <taxon>Nitrospiria</taxon>
        <taxon>Nitrospirales</taxon>
        <taxon>Nitrospiraceae</taxon>
        <taxon>Nitrospira</taxon>
    </lineage>
</organism>
<evidence type="ECO:0000313" key="2">
    <source>
        <dbReference type="Proteomes" id="UP001179121"/>
    </source>
</evidence>
<dbReference type="AlphaFoldDB" id="A0AA86MVZ8"/>
<name>A0AA86MVZ8_9BACT</name>
<proteinExistence type="predicted"/>
<gene>
    <name evidence="1" type="ORF">DNFV4_00457</name>
</gene>
<reference evidence="1" key="1">
    <citation type="submission" date="2022-10" db="EMBL/GenBank/DDBJ databases">
        <authorList>
            <person name="Koch H."/>
        </authorList>
    </citation>
    <scope>NUCLEOTIDE SEQUENCE</scope>
    <source>
        <strain evidence="1">DNF</strain>
    </source>
</reference>
<keyword evidence="2" id="KW-1185">Reference proteome</keyword>
<accession>A0AA86MVZ8</accession>
<evidence type="ECO:0000313" key="1">
    <source>
        <dbReference type="EMBL" id="CAI4030033.1"/>
    </source>
</evidence>
<protein>
    <submittedName>
        <fullName evidence="1">Uncharacterized protein</fullName>
    </submittedName>
</protein>
<dbReference type="KEGG" id="nti:DNFV4_00457"/>